<dbReference type="GO" id="GO:0016780">
    <property type="term" value="F:phosphotransferase activity, for other substituted phosphate groups"/>
    <property type="evidence" value="ECO:0007669"/>
    <property type="project" value="InterPro"/>
</dbReference>
<feature type="transmembrane region" description="Helical" evidence="3">
    <location>
        <begin position="33"/>
        <end position="60"/>
    </location>
</feature>
<dbReference type="InterPro" id="IPR000462">
    <property type="entry name" value="CDP-OH_P_trans"/>
</dbReference>
<dbReference type="InterPro" id="IPR048254">
    <property type="entry name" value="CDP_ALCOHOL_P_TRANSF_CS"/>
</dbReference>
<evidence type="ECO:0000313" key="4">
    <source>
        <dbReference type="EMBL" id="TDR15738.1"/>
    </source>
</evidence>
<organism evidence="4 5">
    <name type="scientific">Marinomonas communis</name>
    <dbReference type="NCBI Taxonomy" id="28254"/>
    <lineage>
        <taxon>Bacteria</taxon>
        <taxon>Pseudomonadati</taxon>
        <taxon>Pseudomonadota</taxon>
        <taxon>Gammaproteobacteria</taxon>
        <taxon>Oceanospirillales</taxon>
        <taxon>Oceanospirillaceae</taxon>
        <taxon>Marinomonas</taxon>
    </lineage>
</organism>
<sequence>MFDKYVLPVIKAPLVRLATPLIDRGISANQVTIAAFVVGMIGALFISMEMYGLGLVAICLNRLGDGLDGTIARITDTSSDAGGYLDIVLDFIFYSGVVVGFAVAVPEENALAAAFLIWSFMGTGSSFLAFAIMAAKQNIEQLEYGKKSLYFLGGITEGSETIACFVLMCLFPSHFVLLAVVFGCLCWVTTATRVFVSYKMLKA</sequence>
<dbReference type="Proteomes" id="UP000295729">
    <property type="component" value="Unassembled WGS sequence"/>
</dbReference>
<name>A0A4R6XII8_9GAMM</name>
<gene>
    <name evidence="4" type="ORF">C8D85_1112</name>
</gene>
<accession>A0A4R6XII8</accession>
<dbReference type="AlphaFoldDB" id="A0A4R6XII8"/>
<dbReference type="InterPro" id="IPR043130">
    <property type="entry name" value="CDP-OH_PTrfase_TM_dom"/>
</dbReference>
<keyword evidence="3" id="KW-0472">Membrane</keyword>
<dbReference type="RefSeq" id="WP_133560383.1">
    <property type="nucleotide sequence ID" value="NZ_SNZA01000001.1"/>
</dbReference>
<reference evidence="4 5" key="1">
    <citation type="submission" date="2019-03" db="EMBL/GenBank/DDBJ databases">
        <title>Genomic Encyclopedia of Type Strains, Phase IV (KMG-IV): sequencing the most valuable type-strain genomes for metagenomic binning, comparative biology and taxonomic classification.</title>
        <authorList>
            <person name="Goeker M."/>
        </authorList>
    </citation>
    <scope>NUCLEOTIDE SEQUENCE [LARGE SCALE GENOMIC DNA]</scope>
    <source>
        <strain evidence="4 5">DSM 5604</strain>
    </source>
</reference>
<feature type="transmembrane region" description="Helical" evidence="3">
    <location>
        <begin position="174"/>
        <end position="196"/>
    </location>
</feature>
<keyword evidence="3" id="KW-0812">Transmembrane</keyword>
<feature type="transmembrane region" description="Helical" evidence="3">
    <location>
        <begin position="111"/>
        <end position="136"/>
    </location>
</feature>
<keyword evidence="3" id="KW-1133">Transmembrane helix</keyword>
<evidence type="ECO:0000256" key="3">
    <source>
        <dbReference type="SAM" id="Phobius"/>
    </source>
</evidence>
<feature type="transmembrane region" description="Helical" evidence="3">
    <location>
        <begin position="148"/>
        <end position="168"/>
    </location>
</feature>
<evidence type="ECO:0000256" key="2">
    <source>
        <dbReference type="RuleBase" id="RU003750"/>
    </source>
</evidence>
<dbReference type="OrthoDB" id="9790577at2"/>
<dbReference type="Gene3D" id="1.20.120.1760">
    <property type="match status" value="1"/>
</dbReference>
<comment type="similarity">
    <text evidence="2">Belongs to the CDP-alcohol phosphatidyltransferase class-I family.</text>
</comment>
<dbReference type="Pfam" id="PF01066">
    <property type="entry name" value="CDP-OH_P_transf"/>
    <property type="match status" value="1"/>
</dbReference>
<evidence type="ECO:0000313" key="5">
    <source>
        <dbReference type="Proteomes" id="UP000295729"/>
    </source>
</evidence>
<dbReference type="GO" id="GO:0008654">
    <property type="term" value="P:phospholipid biosynthetic process"/>
    <property type="evidence" value="ECO:0007669"/>
    <property type="project" value="InterPro"/>
</dbReference>
<dbReference type="PROSITE" id="PS00379">
    <property type="entry name" value="CDP_ALCOHOL_P_TRANSF"/>
    <property type="match status" value="1"/>
</dbReference>
<keyword evidence="1 2" id="KW-0808">Transferase</keyword>
<proteinExistence type="inferred from homology"/>
<comment type="caution">
    <text evidence="4">The sequence shown here is derived from an EMBL/GenBank/DDBJ whole genome shotgun (WGS) entry which is preliminary data.</text>
</comment>
<evidence type="ECO:0000256" key="1">
    <source>
        <dbReference type="ARBA" id="ARBA00022679"/>
    </source>
</evidence>
<dbReference type="EMBL" id="SNZA01000001">
    <property type="protein sequence ID" value="TDR15738.1"/>
    <property type="molecule type" value="Genomic_DNA"/>
</dbReference>
<dbReference type="GO" id="GO:0016020">
    <property type="term" value="C:membrane"/>
    <property type="evidence" value="ECO:0007669"/>
    <property type="project" value="InterPro"/>
</dbReference>
<keyword evidence="5" id="KW-1185">Reference proteome</keyword>
<feature type="transmembrane region" description="Helical" evidence="3">
    <location>
        <begin position="81"/>
        <end position="105"/>
    </location>
</feature>
<protein>
    <submittedName>
        <fullName evidence="4">Phosphatidylglycerophosphate synthase</fullName>
    </submittedName>
</protein>